<comment type="caution">
    <text evidence="1">The sequence shown here is derived from an EMBL/GenBank/DDBJ whole genome shotgun (WGS) entry which is preliminary data.</text>
</comment>
<dbReference type="AlphaFoldDB" id="A0A5B7CSE9"/>
<dbReference type="Proteomes" id="UP000324222">
    <property type="component" value="Unassembled WGS sequence"/>
</dbReference>
<protein>
    <submittedName>
        <fullName evidence="1">Uncharacterized protein</fullName>
    </submittedName>
</protein>
<organism evidence="1 2">
    <name type="scientific">Portunus trituberculatus</name>
    <name type="common">Swimming crab</name>
    <name type="synonym">Neptunus trituberculatus</name>
    <dbReference type="NCBI Taxonomy" id="210409"/>
    <lineage>
        <taxon>Eukaryota</taxon>
        <taxon>Metazoa</taxon>
        <taxon>Ecdysozoa</taxon>
        <taxon>Arthropoda</taxon>
        <taxon>Crustacea</taxon>
        <taxon>Multicrustacea</taxon>
        <taxon>Malacostraca</taxon>
        <taxon>Eumalacostraca</taxon>
        <taxon>Eucarida</taxon>
        <taxon>Decapoda</taxon>
        <taxon>Pleocyemata</taxon>
        <taxon>Brachyura</taxon>
        <taxon>Eubrachyura</taxon>
        <taxon>Portunoidea</taxon>
        <taxon>Portunidae</taxon>
        <taxon>Portuninae</taxon>
        <taxon>Portunus</taxon>
    </lineage>
</organism>
<evidence type="ECO:0000313" key="2">
    <source>
        <dbReference type="Proteomes" id="UP000324222"/>
    </source>
</evidence>
<sequence>MVLPSVNSTTLNKSQAVTVTIPCDLVTLRLHVTKEVKNRYPSYLSTTTWSSTTAFFIRFVYD</sequence>
<accession>A0A5B7CSE9</accession>
<keyword evidence="2" id="KW-1185">Reference proteome</keyword>
<name>A0A5B7CSE9_PORTR</name>
<proteinExistence type="predicted"/>
<evidence type="ECO:0000313" key="1">
    <source>
        <dbReference type="EMBL" id="MPC12400.1"/>
    </source>
</evidence>
<reference evidence="1 2" key="1">
    <citation type="submission" date="2019-05" db="EMBL/GenBank/DDBJ databases">
        <title>Another draft genome of Portunus trituberculatus and its Hox gene families provides insights of decapod evolution.</title>
        <authorList>
            <person name="Jeong J.-H."/>
            <person name="Song I."/>
            <person name="Kim S."/>
            <person name="Choi T."/>
            <person name="Kim D."/>
            <person name="Ryu S."/>
            <person name="Kim W."/>
        </authorList>
    </citation>
    <scope>NUCLEOTIDE SEQUENCE [LARGE SCALE GENOMIC DNA]</scope>
    <source>
        <tissue evidence="1">Muscle</tissue>
    </source>
</reference>
<dbReference type="EMBL" id="VSRR010000214">
    <property type="protein sequence ID" value="MPC12400.1"/>
    <property type="molecule type" value="Genomic_DNA"/>
</dbReference>
<gene>
    <name evidence="1" type="ORF">E2C01_005089</name>
</gene>